<feature type="compositionally biased region" description="Basic residues" evidence="1">
    <location>
        <begin position="42"/>
        <end position="51"/>
    </location>
</feature>
<evidence type="ECO:0000313" key="2">
    <source>
        <dbReference type="EMBL" id="GIY86544.1"/>
    </source>
</evidence>
<organism evidence="2 3">
    <name type="scientific">Caerostris darwini</name>
    <dbReference type="NCBI Taxonomy" id="1538125"/>
    <lineage>
        <taxon>Eukaryota</taxon>
        <taxon>Metazoa</taxon>
        <taxon>Ecdysozoa</taxon>
        <taxon>Arthropoda</taxon>
        <taxon>Chelicerata</taxon>
        <taxon>Arachnida</taxon>
        <taxon>Araneae</taxon>
        <taxon>Araneomorphae</taxon>
        <taxon>Entelegynae</taxon>
        <taxon>Araneoidea</taxon>
        <taxon>Araneidae</taxon>
        <taxon>Caerostris</taxon>
    </lineage>
</organism>
<name>A0AAV4WW89_9ARAC</name>
<sequence>MNYSYSLICNQTPSSLLGRFFEMAVCWTKLRDISASEASRKGALKNRRRCSRGGGRASSQSHRYHLCAHWCRKRCWDGEIRTRS</sequence>
<protein>
    <submittedName>
        <fullName evidence="2">Uncharacterized protein</fullName>
    </submittedName>
</protein>
<feature type="region of interest" description="Disordered" evidence="1">
    <location>
        <begin position="38"/>
        <end position="59"/>
    </location>
</feature>
<gene>
    <name evidence="2" type="ORF">CDAR_458181</name>
</gene>
<reference evidence="2 3" key="1">
    <citation type="submission" date="2021-06" db="EMBL/GenBank/DDBJ databases">
        <title>Caerostris darwini draft genome.</title>
        <authorList>
            <person name="Kono N."/>
            <person name="Arakawa K."/>
        </authorList>
    </citation>
    <scope>NUCLEOTIDE SEQUENCE [LARGE SCALE GENOMIC DNA]</scope>
</reference>
<evidence type="ECO:0000256" key="1">
    <source>
        <dbReference type="SAM" id="MobiDB-lite"/>
    </source>
</evidence>
<dbReference type="EMBL" id="BPLQ01015222">
    <property type="protein sequence ID" value="GIY86544.1"/>
    <property type="molecule type" value="Genomic_DNA"/>
</dbReference>
<evidence type="ECO:0000313" key="3">
    <source>
        <dbReference type="Proteomes" id="UP001054837"/>
    </source>
</evidence>
<dbReference type="AlphaFoldDB" id="A0AAV4WW89"/>
<proteinExistence type="predicted"/>
<comment type="caution">
    <text evidence="2">The sequence shown here is derived from an EMBL/GenBank/DDBJ whole genome shotgun (WGS) entry which is preliminary data.</text>
</comment>
<accession>A0AAV4WW89</accession>
<dbReference type="Proteomes" id="UP001054837">
    <property type="component" value="Unassembled WGS sequence"/>
</dbReference>
<keyword evidence="3" id="KW-1185">Reference proteome</keyword>